<comment type="caution">
    <text evidence="2">The sequence shown here is derived from an EMBL/GenBank/DDBJ whole genome shotgun (WGS) entry which is preliminary data.</text>
</comment>
<keyword evidence="1" id="KW-0175">Coiled coil</keyword>
<keyword evidence="3" id="KW-1185">Reference proteome</keyword>
<evidence type="ECO:0000313" key="3">
    <source>
        <dbReference type="Proteomes" id="UP000784294"/>
    </source>
</evidence>
<dbReference type="AlphaFoldDB" id="A0A448XCR0"/>
<name>A0A448XCR0_9PLAT</name>
<sequence length="125" mass="14246">MGFGLNERDELQRQLRRLEDESAQKISNLTTQLAAANQQINELTSQLHKVELEKQSLDNKISSLRFPTCTAISLYLFSAQVENQASNIEGKATNIIKLREIARKYRQEAEVLKQEKSMSTSTSLF</sequence>
<organism evidence="2 3">
    <name type="scientific">Protopolystoma xenopodis</name>
    <dbReference type="NCBI Taxonomy" id="117903"/>
    <lineage>
        <taxon>Eukaryota</taxon>
        <taxon>Metazoa</taxon>
        <taxon>Spiralia</taxon>
        <taxon>Lophotrochozoa</taxon>
        <taxon>Platyhelminthes</taxon>
        <taxon>Monogenea</taxon>
        <taxon>Polyopisthocotylea</taxon>
        <taxon>Polystomatidea</taxon>
        <taxon>Polystomatidae</taxon>
        <taxon>Protopolystoma</taxon>
    </lineage>
</organism>
<proteinExistence type="predicted"/>
<evidence type="ECO:0000313" key="2">
    <source>
        <dbReference type="EMBL" id="VEL33532.1"/>
    </source>
</evidence>
<reference evidence="2" key="1">
    <citation type="submission" date="2018-11" db="EMBL/GenBank/DDBJ databases">
        <authorList>
            <consortium name="Pathogen Informatics"/>
        </authorList>
    </citation>
    <scope>NUCLEOTIDE SEQUENCE</scope>
</reference>
<protein>
    <recommendedName>
        <fullName evidence="4">Myosin tail domain-containing protein</fullName>
    </recommendedName>
</protein>
<gene>
    <name evidence="2" type="ORF">PXEA_LOCUS26972</name>
</gene>
<dbReference type="EMBL" id="CAAALY010245942">
    <property type="protein sequence ID" value="VEL33532.1"/>
    <property type="molecule type" value="Genomic_DNA"/>
</dbReference>
<dbReference type="Proteomes" id="UP000784294">
    <property type="component" value="Unassembled WGS sequence"/>
</dbReference>
<accession>A0A448XCR0</accession>
<feature type="coiled-coil region" evidence="1">
    <location>
        <begin position="1"/>
        <end position="60"/>
    </location>
</feature>
<evidence type="ECO:0000256" key="1">
    <source>
        <dbReference type="SAM" id="Coils"/>
    </source>
</evidence>
<evidence type="ECO:0008006" key="4">
    <source>
        <dbReference type="Google" id="ProtNLM"/>
    </source>
</evidence>